<feature type="transmembrane region" description="Helical" evidence="5">
    <location>
        <begin position="28"/>
        <end position="53"/>
    </location>
</feature>
<comment type="subcellular location">
    <subcellularLocation>
        <location evidence="1">Membrane</location>
    </subcellularLocation>
</comment>
<gene>
    <name evidence="6" type="ORF">SDENCHOL_PA20030</name>
</gene>
<dbReference type="GO" id="GO:0016020">
    <property type="term" value="C:membrane"/>
    <property type="evidence" value="ECO:0007669"/>
    <property type="project" value="UniProtKB-SubCell"/>
</dbReference>
<keyword evidence="4 5" id="KW-0472">Membrane</keyword>
<sequence length="106" mass="11939">MEQGAQDVYTDPLFVGLTRPATMWGIPYIAFVVEFMATTLIFLAVGNPLYLLLAVPIHGVLYLVSANDPGVFYSIFMWMKTLGRCRNTRFWGAASFSPLPTKKWTK</sequence>
<evidence type="ECO:0000313" key="6">
    <source>
        <dbReference type="EMBL" id="SMB33250.1"/>
    </source>
</evidence>
<evidence type="ECO:0000256" key="4">
    <source>
        <dbReference type="ARBA" id="ARBA00023136"/>
    </source>
</evidence>
<geneLocation type="plasmid" evidence="6 7">
    <name>SDENCHOLpa</name>
</geneLocation>
<keyword evidence="2 5" id="KW-0812">Transmembrane</keyword>
<dbReference type="AlphaFoldDB" id="A0A7Z7HTC1"/>
<evidence type="ECO:0000256" key="5">
    <source>
        <dbReference type="SAM" id="Phobius"/>
    </source>
</evidence>
<keyword evidence="6" id="KW-0614">Plasmid</keyword>
<name>A0A7Z7HTC1_9PROT</name>
<organism evidence="6 7">
    <name type="scientific">Sterolibacterium denitrificans</name>
    <dbReference type="NCBI Taxonomy" id="157592"/>
    <lineage>
        <taxon>Bacteria</taxon>
        <taxon>Pseudomonadati</taxon>
        <taxon>Pseudomonadota</taxon>
        <taxon>Betaproteobacteria</taxon>
        <taxon>Nitrosomonadales</taxon>
        <taxon>Sterolibacteriaceae</taxon>
        <taxon>Sterolibacterium</taxon>
    </lineage>
</organism>
<evidence type="ECO:0000256" key="3">
    <source>
        <dbReference type="ARBA" id="ARBA00022989"/>
    </source>
</evidence>
<dbReference type="EMBL" id="LT837804">
    <property type="protein sequence ID" value="SMB33250.1"/>
    <property type="molecule type" value="Genomic_DNA"/>
</dbReference>
<dbReference type="Pfam" id="PF05101">
    <property type="entry name" value="VirB3"/>
    <property type="match status" value="1"/>
</dbReference>
<dbReference type="RefSeq" id="WP_154717496.1">
    <property type="nucleotide sequence ID" value="NZ_LT837804.1"/>
</dbReference>
<keyword evidence="7" id="KW-1185">Reference proteome</keyword>
<dbReference type="InterPro" id="IPR007792">
    <property type="entry name" value="T4SS_VirB3/TrbD/AvhB"/>
</dbReference>
<reference evidence="6" key="1">
    <citation type="submission" date="2017-03" db="EMBL/GenBank/DDBJ databases">
        <authorList>
            <consortium name="AG Boll"/>
        </authorList>
    </citation>
    <scope>NUCLEOTIDE SEQUENCE [LARGE SCALE GENOMIC DNA]</scope>
    <source>
        <strain evidence="6">Chol</strain>
    </source>
</reference>
<evidence type="ECO:0000256" key="1">
    <source>
        <dbReference type="ARBA" id="ARBA00004370"/>
    </source>
</evidence>
<protein>
    <submittedName>
        <fullName evidence="6">Conjugal transfer protein</fullName>
    </submittedName>
</protein>
<proteinExistence type="predicted"/>
<feature type="transmembrane region" description="Helical" evidence="5">
    <location>
        <begin position="59"/>
        <end position="79"/>
    </location>
</feature>
<keyword evidence="3 5" id="KW-1133">Transmembrane helix</keyword>
<dbReference type="Proteomes" id="UP000242886">
    <property type="component" value="Plasmid SDENCHOLpa"/>
</dbReference>
<evidence type="ECO:0000256" key="2">
    <source>
        <dbReference type="ARBA" id="ARBA00022692"/>
    </source>
</evidence>
<evidence type="ECO:0000313" key="7">
    <source>
        <dbReference type="Proteomes" id="UP000242886"/>
    </source>
</evidence>
<accession>A0A7Z7HTC1</accession>